<feature type="transmembrane region" description="Helical" evidence="6">
    <location>
        <begin position="590"/>
        <end position="617"/>
    </location>
</feature>
<evidence type="ECO:0000313" key="9">
    <source>
        <dbReference type="Proteomes" id="UP000326354"/>
    </source>
</evidence>
<proteinExistence type="predicted"/>
<keyword evidence="2 5" id="KW-0547">Nucleotide-binding</keyword>
<dbReference type="InterPro" id="IPR011009">
    <property type="entry name" value="Kinase-like_dom_sf"/>
</dbReference>
<name>A0A5S9IKP9_UABAM</name>
<dbReference type="InterPro" id="IPR008271">
    <property type="entry name" value="Ser/Thr_kinase_AS"/>
</dbReference>
<dbReference type="PANTHER" id="PTHR43289:SF6">
    <property type="entry name" value="SERINE_THREONINE-PROTEIN KINASE NEKL-3"/>
    <property type="match status" value="1"/>
</dbReference>
<dbReference type="InterPro" id="IPR000719">
    <property type="entry name" value="Prot_kinase_dom"/>
</dbReference>
<feature type="domain" description="Protein kinase" evidence="7">
    <location>
        <begin position="135"/>
        <end position="406"/>
    </location>
</feature>
<dbReference type="GO" id="GO:0004674">
    <property type="term" value="F:protein serine/threonine kinase activity"/>
    <property type="evidence" value="ECO:0007669"/>
    <property type="project" value="TreeGrafter"/>
</dbReference>
<dbReference type="Proteomes" id="UP000326354">
    <property type="component" value="Chromosome"/>
</dbReference>
<dbReference type="Gene3D" id="1.10.510.10">
    <property type="entry name" value="Transferase(Phosphotransferase) domain 1"/>
    <property type="match status" value="1"/>
</dbReference>
<dbReference type="PROSITE" id="PS00108">
    <property type="entry name" value="PROTEIN_KINASE_ST"/>
    <property type="match status" value="1"/>
</dbReference>
<dbReference type="GO" id="GO:0005524">
    <property type="term" value="F:ATP binding"/>
    <property type="evidence" value="ECO:0007669"/>
    <property type="project" value="UniProtKB-UniRule"/>
</dbReference>
<keyword evidence="6" id="KW-1133">Transmembrane helix</keyword>
<dbReference type="PROSITE" id="PS00107">
    <property type="entry name" value="PROTEIN_KINASE_ATP"/>
    <property type="match status" value="1"/>
</dbReference>
<dbReference type="PANTHER" id="PTHR43289">
    <property type="entry name" value="MITOGEN-ACTIVATED PROTEIN KINASE KINASE KINASE 20-RELATED"/>
    <property type="match status" value="1"/>
</dbReference>
<dbReference type="PROSITE" id="PS50011">
    <property type="entry name" value="PROTEIN_KINASE_DOM"/>
    <property type="match status" value="1"/>
</dbReference>
<evidence type="ECO:0000259" key="7">
    <source>
        <dbReference type="PROSITE" id="PS50011"/>
    </source>
</evidence>
<keyword evidence="4 5" id="KW-0067">ATP-binding</keyword>
<evidence type="ECO:0000256" key="2">
    <source>
        <dbReference type="ARBA" id="ARBA00022741"/>
    </source>
</evidence>
<dbReference type="SMART" id="SM00220">
    <property type="entry name" value="S_TKc"/>
    <property type="match status" value="1"/>
</dbReference>
<dbReference type="KEGG" id="uam:UABAM_01836"/>
<reference evidence="8 9" key="1">
    <citation type="submission" date="2019-08" db="EMBL/GenBank/DDBJ databases">
        <title>Complete genome sequence of Candidatus Uab amorphum.</title>
        <authorList>
            <person name="Shiratori T."/>
            <person name="Suzuki S."/>
            <person name="Kakizawa Y."/>
            <person name="Ishida K."/>
        </authorList>
    </citation>
    <scope>NUCLEOTIDE SEQUENCE [LARGE SCALE GENOMIC DNA]</scope>
    <source>
        <strain evidence="8 9">SRT547</strain>
    </source>
</reference>
<feature type="binding site" evidence="5">
    <location>
        <position position="165"/>
    </location>
    <ligand>
        <name>ATP</name>
        <dbReference type="ChEBI" id="CHEBI:30616"/>
    </ligand>
</feature>
<evidence type="ECO:0000313" key="8">
    <source>
        <dbReference type="EMBL" id="BBM83484.1"/>
    </source>
</evidence>
<dbReference type="AlphaFoldDB" id="A0A5S9IKP9"/>
<evidence type="ECO:0000256" key="4">
    <source>
        <dbReference type="ARBA" id="ARBA00022840"/>
    </source>
</evidence>
<evidence type="ECO:0000256" key="6">
    <source>
        <dbReference type="SAM" id="Phobius"/>
    </source>
</evidence>
<keyword evidence="6" id="KW-0472">Membrane</keyword>
<dbReference type="CDD" id="cd14014">
    <property type="entry name" value="STKc_PknB_like"/>
    <property type="match status" value="1"/>
</dbReference>
<dbReference type="InterPro" id="IPR017441">
    <property type="entry name" value="Protein_kinase_ATP_BS"/>
</dbReference>
<evidence type="ECO:0000256" key="3">
    <source>
        <dbReference type="ARBA" id="ARBA00022777"/>
    </source>
</evidence>
<organism evidence="8 9">
    <name type="scientific">Uabimicrobium amorphum</name>
    <dbReference type="NCBI Taxonomy" id="2596890"/>
    <lineage>
        <taxon>Bacteria</taxon>
        <taxon>Pseudomonadati</taxon>
        <taxon>Planctomycetota</taxon>
        <taxon>Candidatus Uabimicrobiia</taxon>
        <taxon>Candidatus Uabimicrobiales</taxon>
        <taxon>Candidatus Uabimicrobiaceae</taxon>
        <taxon>Candidatus Uabimicrobium</taxon>
    </lineage>
</organism>
<evidence type="ECO:0000256" key="5">
    <source>
        <dbReference type="PROSITE-ProRule" id="PRU10141"/>
    </source>
</evidence>
<dbReference type="Pfam" id="PF00069">
    <property type="entry name" value="Pkinase"/>
    <property type="match status" value="1"/>
</dbReference>
<dbReference type="OrthoDB" id="6111975at2"/>
<sequence>MDEHKLRQIWEKVASAQQLQQNRTSVTYESINTTRTMGDPNNLPILHLGYQETQPVQTIDAHDTTVALRNETLPNSIRIDGHDREPDVSPHAPTVNYANKVTQDVTQDASETMNFVAETSKYVREVRDNVTTANYHCNEEIGKGGMGIVFRGFQNNLQREIAIKKLRPEKINQEKKFIGEALVTAFLEHPNIVPVHDLGRGTENEILLAMKMVGGTSWKELLHPTQKDSVQKAQNFDRDTHLRILLVVCNAIAFAHSKGIVHNDIKPENVMIGEFGEVQVMDWGLAVNIKEHKESRTIHRSEVAAPMGTPCYIAPELVGGEGDKIGEWTDVYLLGAVLYEIIAGKPPHRGDTMWEVLVSSYKGNMPEFDNAFPRELRNICLKAMAREPQDRYPSVKEFQKAVNKYLRNRESLKFLFLSSIYIVLLLILGSLVVYMFDVQKDLNNKQKIRYLSHLTAQELRQSSDDLTRTARSYVATGDKKYKKMYREILDIRNGKKPRADGRTIPLRNIMKELGFTTEEFAKLKESEDYSNDLVATEVKAMQAVEDGQQQRAIRLMFDEKYQQNKQTITRPIDEFFVMIDNRTMLAVEAYIWRSFICLSLVTLIISILVVVSVMSYVNIYRKVKFHTTLASE</sequence>
<dbReference type="SUPFAM" id="SSF56112">
    <property type="entry name" value="Protein kinase-like (PK-like)"/>
    <property type="match status" value="1"/>
</dbReference>
<keyword evidence="3 8" id="KW-0418">Kinase</keyword>
<keyword evidence="6" id="KW-0812">Transmembrane</keyword>
<accession>A0A5S9IKP9</accession>
<dbReference type="EMBL" id="AP019860">
    <property type="protein sequence ID" value="BBM83484.1"/>
    <property type="molecule type" value="Genomic_DNA"/>
</dbReference>
<keyword evidence="1" id="KW-0808">Transferase</keyword>
<dbReference type="RefSeq" id="WP_151967682.1">
    <property type="nucleotide sequence ID" value="NZ_AP019860.1"/>
</dbReference>
<keyword evidence="9" id="KW-1185">Reference proteome</keyword>
<dbReference type="Gene3D" id="3.30.200.20">
    <property type="entry name" value="Phosphorylase Kinase, domain 1"/>
    <property type="match status" value="1"/>
</dbReference>
<gene>
    <name evidence="8" type="ORF">UABAM_01836</name>
</gene>
<evidence type="ECO:0000256" key="1">
    <source>
        <dbReference type="ARBA" id="ARBA00022679"/>
    </source>
</evidence>
<protein>
    <submittedName>
        <fullName evidence="8">Protein kinase</fullName>
    </submittedName>
</protein>
<feature type="transmembrane region" description="Helical" evidence="6">
    <location>
        <begin position="414"/>
        <end position="436"/>
    </location>
</feature>